<dbReference type="PANTHER" id="PTHR36108">
    <property type="entry name" value="COLOSSIN-B-RELATED"/>
    <property type="match status" value="1"/>
</dbReference>
<accession>A0A644XHP6</accession>
<dbReference type="PANTHER" id="PTHR36108:SF13">
    <property type="entry name" value="COLOSSIN-B-RELATED"/>
    <property type="match status" value="1"/>
</dbReference>
<proteinExistence type="inferred from homology"/>
<evidence type="ECO:0000256" key="2">
    <source>
        <dbReference type="ARBA" id="ARBA00022525"/>
    </source>
</evidence>
<keyword evidence="2" id="KW-0964">Secreted</keyword>
<dbReference type="Pfam" id="PF13620">
    <property type="entry name" value="CarboxypepD_reg"/>
    <property type="match status" value="1"/>
</dbReference>
<dbReference type="GO" id="GO:0030246">
    <property type="term" value="F:carbohydrate binding"/>
    <property type="evidence" value="ECO:0007669"/>
    <property type="project" value="InterPro"/>
</dbReference>
<dbReference type="EMBL" id="VSSQ01002421">
    <property type="protein sequence ID" value="MPM15301.1"/>
    <property type="molecule type" value="Genomic_DNA"/>
</dbReference>
<dbReference type="SUPFAM" id="SSF49452">
    <property type="entry name" value="Starch-binding domain-like"/>
    <property type="match status" value="1"/>
</dbReference>
<gene>
    <name evidence="4" type="ORF">SDC9_61669</name>
</gene>
<evidence type="ECO:0000256" key="3">
    <source>
        <dbReference type="ARBA" id="ARBA00022729"/>
    </source>
</evidence>
<evidence type="ECO:0000256" key="1">
    <source>
        <dbReference type="ARBA" id="ARBA00007257"/>
    </source>
</evidence>
<dbReference type="Gene3D" id="2.60.40.10">
    <property type="entry name" value="Immunoglobulins"/>
    <property type="match status" value="1"/>
</dbReference>
<comment type="caution">
    <text evidence="4">The sequence shown here is derived from an EMBL/GenBank/DDBJ whole genome shotgun (WGS) entry which is preliminary data.</text>
</comment>
<dbReference type="Gene3D" id="2.60.40.1120">
    <property type="entry name" value="Carboxypeptidase-like, regulatory domain"/>
    <property type="match status" value="2"/>
</dbReference>
<dbReference type="SUPFAM" id="SSF49478">
    <property type="entry name" value="Cna protein B-type domain"/>
    <property type="match status" value="2"/>
</dbReference>
<organism evidence="4">
    <name type="scientific">bioreactor metagenome</name>
    <dbReference type="NCBI Taxonomy" id="1076179"/>
    <lineage>
        <taxon>unclassified sequences</taxon>
        <taxon>metagenomes</taxon>
        <taxon>ecological metagenomes</taxon>
    </lineage>
</organism>
<protein>
    <recommendedName>
        <fullName evidence="5">Carboxypeptidase regulatory-like domain-containing protein</fullName>
    </recommendedName>
</protein>
<sequence>MATIDKYNLLASPEFSISGTEELTENFQLTASTTAEEGVISGTVTSGSTPVAGATVKVFDSSDNPVAHAITNSEGKYTISSIVKGSYKVTAAMDGYLTPLVTPITVAANRPTTVNISLTADPDAALNTVFGIIRAAGTLTPLSGAIVNTFKVVDSTQTLISTTVTNSTGQYISPYLADGDYVFVANKSGYDQTTSGTTTLSGADIDSLDMTLVANAAANKGTVSGIIKDSSTLLPIGNATVALYSVVGTTETLLKLTKTNSAGRYLFGSVDAADYIVKAFAQQAE</sequence>
<evidence type="ECO:0000313" key="4">
    <source>
        <dbReference type="EMBL" id="MPM15301.1"/>
    </source>
</evidence>
<name>A0A644XHP6_9ZZZZ</name>
<reference evidence="4" key="1">
    <citation type="submission" date="2019-08" db="EMBL/GenBank/DDBJ databases">
        <authorList>
            <person name="Kucharzyk K."/>
            <person name="Murdoch R.W."/>
            <person name="Higgins S."/>
            <person name="Loffler F."/>
        </authorList>
    </citation>
    <scope>NUCLEOTIDE SEQUENCE</scope>
</reference>
<dbReference type="InterPro" id="IPR013783">
    <property type="entry name" value="Ig-like_fold"/>
</dbReference>
<comment type="similarity">
    <text evidence="1">Belongs to the serine-aspartate repeat-containing protein (SDr) family.</text>
</comment>
<dbReference type="InterPro" id="IPR013784">
    <property type="entry name" value="Carb-bd-like_fold"/>
</dbReference>
<dbReference type="AlphaFoldDB" id="A0A644XHP6"/>
<evidence type="ECO:0008006" key="5">
    <source>
        <dbReference type="Google" id="ProtNLM"/>
    </source>
</evidence>
<keyword evidence="3" id="KW-0732">Signal</keyword>